<keyword evidence="3" id="KW-1185">Reference proteome</keyword>
<dbReference type="SUPFAM" id="SSF47413">
    <property type="entry name" value="lambda repressor-like DNA-binding domains"/>
    <property type="match status" value="1"/>
</dbReference>
<name>A0ABX8TUN2_9ACTN</name>
<proteinExistence type="predicted"/>
<dbReference type="RefSeq" id="WP_020546740.1">
    <property type="nucleotide sequence ID" value="NZ_CP068985.1"/>
</dbReference>
<evidence type="ECO:0000313" key="3">
    <source>
        <dbReference type="Proteomes" id="UP000824681"/>
    </source>
</evidence>
<dbReference type="SMART" id="SM00530">
    <property type="entry name" value="HTH_XRE"/>
    <property type="match status" value="1"/>
</dbReference>
<dbReference type="EMBL" id="CP068985">
    <property type="protein sequence ID" value="QYC39171.1"/>
    <property type="molecule type" value="Genomic_DNA"/>
</dbReference>
<evidence type="ECO:0000313" key="2">
    <source>
        <dbReference type="EMBL" id="QYC39171.1"/>
    </source>
</evidence>
<dbReference type="Pfam" id="PF13560">
    <property type="entry name" value="HTH_31"/>
    <property type="match status" value="1"/>
</dbReference>
<dbReference type="InterPro" id="IPR001387">
    <property type="entry name" value="Cro/C1-type_HTH"/>
</dbReference>
<protein>
    <submittedName>
        <fullName evidence="2">Helix-turn-helix domain protein</fullName>
    </submittedName>
</protein>
<reference evidence="2 3" key="1">
    <citation type="journal article" date="2021" name="ACS Chem. Biol.">
        <title>Genomic-Led Discovery of a Novel Glycopeptide Antibiotic by Nonomuraea coxensis DSM 45129.</title>
        <authorList>
            <person name="Yushchuk O."/>
            <person name="Vior N.M."/>
            <person name="Andreo-Vidal A."/>
            <person name="Berini F."/>
            <person name="Ruckert C."/>
            <person name="Busche T."/>
            <person name="Binda E."/>
            <person name="Kalinowski J."/>
            <person name="Truman A.W."/>
            <person name="Marinelli F."/>
        </authorList>
    </citation>
    <scope>NUCLEOTIDE SEQUENCE [LARGE SCALE GENOMIC DNA]</scope>
    <source>
        <strain evidence="2 3">DSM 45129</strain>
    </source>
</reference>
<evidence type="ECO:0000259" key="1">
    <source>
        <dbReference type="PROSITE" id="PS50943"/>
    </source>
</evidence>
<dbReference type="Pfam" id="PF19054">
    <property type="entry name" value="DUF5753"/>
    <property type="match status" value="1"/>
</dbReference>
<dbReference type="Proteomes" id="UP000824681">
    <property type="component" value="Chromosome"/>
</dbReference>
<dbReference type="PROSITE" id="PS50943">
    <property type="entry name" value="HTH_CROC1"/>
    <property type="match status" value="1"/>
</dbReference>
<accession>A0ABX8TUN2</accession>
<dbReference type="Gene3D" id="1.10.260.40">
    <property type="entry name" value="lambda repressor-like DNA-binding domains"/>
    <property type="match status" value="1"/>
</dbReference>
<feature type="domain" description="HTH cro/C1-type" evidence="1">
    <location>
        <begin position="17"/>
        <end position="71"/>
    </location>
</feature>
<dbReference type="CDD" id="cd00093">
    <property type="entry name" value="HTH_XRE"/>
    <property type="match status" value="1"/>
</dbReference>
<dbReference type="InterPro" id="IPR010982">
    <property type="entry name" value="Lambda_DNA-bd_dom_sf"/>
</dbReference>
<sequence>MTAPNPTLRQRQLAMRLRELRHEQGLSIADVAEHLLCSATKISRIETSQRRASLRDVRDLCRLYRLPESQAAELMNLAKDARRKEWWQDYDDANFQPMLGLEAGASAITEYPITMIPGVIQTEDYARAVIRGWLPRIRPDILEERVKSREKRKNELIYRNDPPRYWVLLDESALHRHVGSRQTMHEQLHHLLELSHLPHVTIQVIPFTAGAHMGFDSPFRLVEFDRKSGIADIVFVEHQIGLFYTEDDEKVLLFREIIDHVRAEALGSQESRNRIATIATNFT</sequence>
<gene>
    <name evidence="2" type="ORF">Nocox_07730</name>
</gene>
<organism evidence="2 3">
    <name type="scientific">Nonomuraea coxensis DSM 45129</name>
    <dbReference type="NCBI Taxonomy" id="1122611"/>
    <lineage>
        <taxon>Bacteria</taxon>
        <taxon>Bacillati</taxon>
        <taxon>Actinomycetota</taxon>
        <taxon>Actinomycetes</taxon>
        <taxon>Streptosporangiales</taxon>
        <taxon>Streptosporangiaceae</taxon>
        <taxon>Nonomuraea</taxon>
    </lineage>
</organism>
<dbReference type="InterPro" id="IPR043917">
    <property type="entry name" value="DUF5753"/>
</dbReference>